<feature type="transmembrane region" description="Helical" evidence="6">
    <location>
        <begin position="265"/>
        <end position="286"/>
    </location>
</feature>
<keyword evidence="3 6" id="KW-0812">Transmembrane</keyword>
<protein>
    <submittedName>
        <fullName evidence="8">Nitrate/nitrite transporter</fullName>
    </submittedName>
</protein>
<evidence type="ECO:0000313" key="9">
    <source>
        <dbReference type="Proteomes" id="UP001596406"/>
    </source>
</evidence>
<feature type="transmembrane region" description="Helical" evidence="6">
    <location>
        <begin position="318"/>
        <end position="341"/>
    </location>
</feature>
<keyword evidence="5 6" id="KW-0472">Membrane</keyword>
<reference evidence="8 9" key="1">
    <citation type="journal article" date="2019" name="Int. J. Syst. Evol. Microbiol.">
        <title>The Global Catalogue of Microorganisms (GCM) 10K type strain sequencing project: providing services to taxonomists for standard genome sequencing and annotation.</title>
        <authorList>
            <consortium name="The Broad Institute Genomics Platform"/>
            <consortium name="The Broad Institute Genome Sequencing Center for Infectious Disease"/>
            <person name="Wu L."/>
            <person name="Ma J."/>
        </authorList>
    </citation>
    <scope>NUCLEOTIDE SEQUENCE [LARGE SCALE GENOMIC DNA]</scope>
    <source>
        <strain evidence="8 9">PSRA2</strain>
    </source>
</reference>
<dbReference type="InterPro" id="IPR020846">
    <property type="entry name" value="MFS_dom"/>
</dbReference>
<feature type="domain" description="Major facilitator superfamily (MFS) profile" evidence="7">
    <location>
        <begin position="26"/>
        <end position="404"/>
    </location>
</feature>
<name>A0ABD5U9D2_9EURY</name>
<evidence type="ECO:0000256" key="2">
    <source>
        <dbReference type="ARBA" id="ARBA00022475"/>
    </source>
</evidence>
<feature type="transmembrane region" description="Helical" evidence="6">
    <location>
        <begin position="379"/>
        <end position="400"/>
    </location>
</feature>
<feature type="transmembrane region" description="Helical" evidence="6">
    <location>
        <begin position="353"/>
        <end position="373"/>
    </location>
</feature>
<keyword evidence="2" id="KW-1003">Cell membrane</keyword>
<dbReference type="PANTHER" id="PTHR43124:SF3">
    <property type="entry name" value="CHLORAMPHENICOL EFFLUX PUMP RV0191"/>
    <property type="match status" value="1"/>
</dbReference>
<gene>
    <name evidence="8" type="ORF">ACFQHK_06470</name>
</gene>
<evidence type="ECO:0000313" key="8">
    <source>
        <dbReference type="EMBL" id="MFC6836150.1"/>
    </source>
</evidence>
<dbReference type="Gene3D" id="1.20.1250.20">
    <property type="entry name" value="MFS general substrate transporter like domains"/>
    <property type="match status" value="2"/>
</dbReference>
<comment type="caution">
    <text evidence="8">The sequence shown here is derived from an EMBL/GenBank/DDBJ whole genome shotgun (WGS) entry which is preliminary data.</text>
</comment>
<feature type="transmembrane region" description="Helical" evidence="6">
    <location>
        <begin position="91"/>
        <end position="110"/>
    </location>
</feature>
<dbReference type="EMBL" id="JBHSXM010000001">
    <property type="protein sequence ID" value="MFC6836150.1"/>
    <property type="molecule type" value="Genomic_DNA"/>
</dbReference>
<feature type="transmembrane region" description="Helical" evidence="6">
    <location>
        <begin position="183"/>
        <end position="199"/>
    </location>
</feature>
<keyword evidence="4 6" id="KW-1133">Transmembrane helix</keyword>
<feature type="transmembrane region" description="Helical" evidence="6">
    <location>
        <begin position="226"/>
        <end position="245"/>
    </location>
</feature>
<keyword evidence="9" id="KW-1185">Reference proteome</keyword>
<dbReference type="PROSITE" id="PS50850">
    <property type="entry name" value="MFS"/>
    <property type="match status" value="1"/>
</dbReference>
<evidence type="ECO:0000256" key="4">
    <source>
        <dbReference type="ARBA" id="ARBA00022989"/>
    </source>
</evidence>
<dbReference type="PANTHER" id="PTHR43124">
    <property type="entry name" value="PURINE EFFLUX PUMP PBUE"/>
    <property type="match status" value="1"/>
</dbReference>
<feature type="transmembrane region" description="Helical" evidence="6">
    <location>
        <begin position="116"/>
        <end position="137"/>
    </location>
</feature>
<sequence>MVNPYRPWSLLADATAELRRDGSAGVLLVVSLGWFLSLGVRIVYPALLPQVTAEFGVDNATTGLFVGVLWTTYALLQFPGGALADVVGERLVLAGSIVLTTGAVGALVLATTLELFVVATVLLGLGTGLYGTTRLTVISAVYDRMATTAISVSQASGNVGNVVLSAGAGVVSAYLGWRWGFGYLLPLLVVCAVGLWLFVPRRASAATGDEPFSRTMRKVAATVRRPRVLAVTALLSLNMFLYQSVTGFLPTYLVAEKGLAPGVAATVYSVFFATAIGVQFLSGLVADRRGNPVAIFVFVGLSVPAFVLLTVVDVLPALVATVLLLSSLLGGMPAVNAAGVGSLPEEIQGSGFGLLRTCYIAFGAVGPPTVGVLADVGRFDLAFLFLGGVALVTSVWGLLFERVG</sequence>
<evidence type="ECO:0000256" key="3">
    <source>
        <dbReference type="ARBA" id="ARBA00022692"/>
    </source>
</evidence>
<feature type="transmembrane region" description="Helical" evidence="6">
    <location>
        <begin position="24"/>
        <end position="44"/>
    </location>
</feature>
<accession>A0ABD5U9D2</accession>
<feature type="transmembrane region" description="Helical" evidence="6">
    <location>
        <begin position="158"/>
        <end position="177"/>
    </location>
</feature>
<dbReference type="AlphaFoldDB" id="A0ABD5U9D2"/>
<dbReference type="InterPro" id="IPR011701">
    <property type="entry name" value="MFS"/>
</dbReference>
<comment type="subcellular location">
    <subcellularLocation>
        <location evidence="1">Cell membrane</location>
        <topology evidence="1">Multi-pass membrane protein</topology>
    </subcellularLocation>
</comment>
<feature type="transmembrane region" description="Helical" evidence="6">
    <location>
        <begin position="293"/>
        <end position="312"/>
    </location>
</feature>
<evidence type="ECO:0000256" key="5">
    <source>
        <dbReference type="ARBA" id="ARBA00023136"/>
    </source>
</evidence>
<dbReference type="SUPFAM" id="SSF103473">
    <property type="entry name" value="MFS general substrate transporter"/>
    <property type="match status" value="1"/>
</dbReference>
<organism evidence="8 9">
    <name type="scientific">Halomarina ordinaria</name>
    <dbReference type="NCBI Taxonomy" id="3033939"/>
    <lineage>
        <taxon>Archaea</taxon>
        <taxon>Methanobacteriati</taxon>
        <taxon>Methanobacteriota</taxon>
        <taxon>Stenosarchaea group</taxon>
        <taxon>Halobacteria</taxon>
        <taxon>Halobacteriales</taxon>
        <taxon>Natronomonadaceae</taxon>
        <taxon>Halomarina</taxon>
    </lineage>
</organism>
<dbReference type="InterPro" id="IPR036259">
    <property type="entry name" value="MFS_trans_sf"/>
</dbReference>
<dbReference type="RefSeq" id="WP_304447844.1">
    <property type="nucleotide sequence ID" value="NZ_JARRAH010000001.1"/>
</dbReference>
<feature type="transmembrane region" description="Helical" evidence="6">
    <location>
        <begin position="64"/>
        <end position="84"/>
    </location>
</feature>
<evidence type="ECO:0000259" key="7">
    <source>
        <dbReference type="PROSITE" id="PS50850"/>
    </source>
</evidence>
<dbReference type="GO" id="GO:0005886">
    <property type="term" value="C:plasma membrane"/>
    <property type="evidence" value="ECO:0007669"/>
    <property type="project" value="UniProtKB-SubCell"/>
</dbReference>
<dbReference type="InterPro" id="IPR050189">
    <property type="entry name" value="MFS_Efflux_Transporters"/>
</dbReference>
<evidence type="ECO:0000256" key="6">
    <source>
        <dbReference type="SAM" id="Phobius"/>
    </source>
</evidence>
<proteinExistence type="predicted"/>
<evidence type="ECO:0000256" key="1">
    <source>
        <dbReference type="ARBA" id="ARBA00004651"/>
    </source>
</evidence>
<dbReference type="Proteomes" id="UP001596406">
    <property type="component" value="Unassembled WGS sequence"/>
</dbReference>
<dbReference type="Pfam" id="PF07690">
    <property type="entry name" value="MFS_1"/>
    <property type="match status" value="1"/>
</dbReference>